<dbReference type="InterPro" id="IPR005467">
    <property type="entry name" value="His_kinase_dom"/>
</dbReference>
<organism evidence="11">
    <name type="scientific">Chromera velia CCMP2878</name>
    <dbReference type="NCBI Taxonomy" id="1169474"/>
    <lineage>
        <taxon>Eukaryota</taxon>
        <taxon>Sar</taxon>
        <taxon>Alveolata</taxon>
        <taxon>Colpodellida</taxon>
        <taxon>Chromeraceae</taxon>
        <taxon>Chromera</taxon>
    </lineage>
</organism>
<dbReference type="EMBL" id="CDMZ01002398">
    <property type="protein sequence ID" value="CEM42189.1"/>
    <property type="molecule type" value="Genomic_DNA"/>
</dbReference>
<name>A0A0G4HDW4_9ALVE</name>
<comment type="catalytic activity">
    <reaction evidence="1">
        <text>ATP + protein L-histidine = ADP + protein N-phospho-L-histidine.</text>
        <dbReference type="EC" id="2.7.13.3"/>
    </reaction>
</comment>
<dbReference type="InterPro" id="IPR001789">
    <property type="entry name" value="Sig_transdc_resp-reg_receiver"/>
</dbReference>
<sequence length="939" mass="101936">MATSRPESGAEGEGGFETFDSYRHRSLVEQLKGSQWEIGLVIVPAVVLAAVAGVKGWVSPLGCICWALSLSGTSALGSPWVLSVETETERRVFLCILWAAGWGALGASVADDNFIIAMLSNACFFFRIMGFLVSLNIRQKTFWKLLLIQASLWWLARVAALALSGKDALGGLQSASTIAFGFTCHTALFRHMHWRSFCILHNERHGRKEAVIAKKSFLSYIMHEVRNPLSASLLLLGEVLERLREEAQRRARVRVQRQKAARQARLNLQRDRERRLVEAPRPLPPLTFPSECSPLRTLSPSTMEASEALERSHTRESLEPGLGTEREGHMVEGGTGGGGTTASSYLFTPLGLDTSEEHSLQREEEQAEGEEEEDGEDEEARMITGLTELAAAVQEQVTLIGTICDDVLLLEKMEGGRFSFAFKPFDIYSWLSQVTKVEEPPTTAKGLEWRWDVSTDLKSLGVPEGVEESSVSSIFVEGDSLRLRQVLSNLIGNARKFTSSGSLSVRVAIEGAGGPPESSDGSCAQWKELKERGALGETVVVKEKNKNTGDKEGMVSDGGPVTRWVSLCIEVEDSGVGLSQEDIGKLFRPYSQIRAGELQKGGGTGLGLCISKAFVSAHTGGSISVRSEGRGFGSVFSVRLQIPLSDVQYTEVGRENGAWEGVEVSSRQPDGVGGVGRLSVDVGASTVTGVDRERRVGSCLDLHPRPSPAQLTVTDTMRESSDCSQSLTLVHQSSEQSLLKGKKADESPATILRKRRQKTSAFLKSSSATAPSQQLIPSAAGGGSAPEAAACSSTKKFEADVLVVDDNKMCQFGAKFVVERLGMSCACVDDGEDAVRLIVEEEKNFRILLLDRNMPKMDGDLAAHEILRRLGDRPRPVLIGITGDVSDEATRAFQSVGANFCMKKPVTRERLSEILAHMRSVQEVQAEVAWTPPSPPPDS</sequence>
<evidence type="ECO:0000259" key="9">
    <source>
        <dbReference type="PROSITE" id="PS50109"/>
    </source>
</evidence>
<feature type="compositionally biased region" description="Basic and acidic residues" evidence="7">
    <location>
        <begin position="308"/>
        <end position="330"/>
    </location>
</feature>
<protein>
    <recommendedName>
        <fullName evidence="2">histidine kinase</fullName>
        <ecNumber evidence="2">2.7.13.3</ecNumber>
    </recommendedName>
</protein>
<dbReference type="PANTHER" id="PTHR43047">
    <property type="entry name" value="TWO-COMPONENT HISTIDINE PROTEIN KINASE"/>
    <property type="match status" value="1"/>
</dbReference>
<evidence type="ECO:0000256" key="1">
    <source>
        <dbReference type="ARBA" id="ARBA00000085"/>
    </source>
</evidence>
<feature type="region of interest" description="Disordered" evidence="7">
    <location>
        <begin position="355"/>
        <end position="378"/>
    </location>
</feature>
<dbReference type="SMART" id="SM00448">
    <property type="entry name" value="REC"/>
    <property type="match status" value="1"/>
</dbReference>
<keyword evidence="5" id="KW-0418">Kinase</keyword>
<keyword evidence="8" id="KW-1133">Transmembrane helix</keyword>
<feature type="transmembrane region" description="Helical" evidence="8">
    <location>
        <begin position="142"/>
        <end position="163"/>
    </location>
</feature>
<evidence type="ECO:0000256" key="7">
    <source>
        <dbReference type="SAM" id="MobiDB-lite"/>
    </source>
</evidence>
<keyword evidence="8" id="KW-0812">Transmembrane</keyword>
<feature type="compositionally biased region" description="Basic and acidic residues" evidence="7">
    <location>
        <begin position="355"/>
        <end position="364"/>
    </location>
</feature>
<dbReference type="InterPro" id="IPR036890">
    <property type="entry name" value="HATPase_C_sf"/>
</dbReference>
<dbReference type="SUPFAM" id="SSF52172">
    <property type="entry name" value="CheY-like"/>
    <property type="match status" value="1"/>
</dbReference>
<evidence type="ECO:0000313" key="11">
    <source>
        <dbReference type="EMBL" id="CEM42189.1"/>
    </source>
</evidence>
<dbReference type="PROSITE" id="PS50110">
    <property type="entry name" value="RESPONSE_REGULATORY"/>
    <property type="match status" value="1"/>
</dbReference>
<feature type="modified residue" description="4-aspartylphosphate" evidence="6">
    <location>
        <position position="851"/>
    </location>
</feature>
<feature type="transmembrane region" description="Helical" evidence="8">
    <location>
        <begin position="33"/>
        <end position="51"/>
    </location>
</feature>
<dbReference type="Pfam" id="PF00072">
    <property type="entry name" value="Response_reg"/>
    <property type="match status" value="1"/>
</dbReference>
<dbReference type="VEuPathDB" id="CryptoDB:Cvel_26563"/>
<evidence type="ECO:0000256" key="6">
    <source>
        <dbReference type="PROSITE-ProRule" id="PRU00169"/>
    </source>
</evidence>
<dbReference type="InterPro" id="IPR011006">
    <property type="entry name" value="CheY-like_superfamily"/>
</dbReference>
<dbReference type="GO" id="GO:0009927">
    <property type="term" value="F:histidine phosphotransfer kinase activity"/>
    <property type="evidence" value="ECO:0007669"/>
    <property type="project" value="TreeGrafter"/>
</dbReference>
<feature type="domain" description="Response regulatory" evidence="10">
    <location>
        <begin position="800"/>
        <end position="919"/>
    </location>
</feature>
<dbReference type="InterPro" id="IPR003661">
    <property type="entry name" value="HisK_dim/P_dom"/>
</dbReference>
<dbReference type="SMART" id="SM00387">
    <property type="entry name" value="HATPase_c"/>
    <property type="match status" value="1"/>
</dbReference>
<feature type="domain" description="Histidine kinase" evidence="9">
    <location>
        <begin position="341"/>
        <end position="644"/>
    </location>
</feature>
<dbReference type="PANTHER" id="PTHR43047:SF72">
    <property type="entry name" value="OSMOSENSING HISTIDINE PROTEIN KINASE SLN1"/>
    <property type="match status" value="1"/>
</dbReference>
<keyword evidence="4" id="KW-0808">Transferase</keyword>
<dbReference type="Gene3D" id="3.40.50.2300">
    <property type="match status" value="1"/>
</dbReference>
<feature type="transmembrane region" description="Helical" evidence="8">
    <location>
        <begin position="57"/>
        <end position="80"/>
    </location>
</feature>
<feature type="compositionally biased region" description="Acidic residues" evidence="7">
    <location>
        <begin position="365"/>
        <end position="378"/>
    </location>
</feature>
<gene>
    <name evidence="11" type="ORF">Cvel_26563</name>
</gene>
<dbReference type="GO" id="GO:0000155">
    <property type="term" value="F:phosphorelay sensor kinase activity"/>
    <property type="evidence" value="ECO:0007669"/>
    <property type="project" value="InterPro"/>
</dbReference>
<dbReference type="CDD" id="cd17546">
    <property type="entry name" value="REC_hyHK_CKI1_RcsC-like"/>
    <property type="match status" value="1"/>
</dbReference>
<dbReference type="PROSITE" id="PS50109">
    <property type="entry name" value="HIS_KIN"/>
    <property type="match status" value="1"/>
</dbReference>
<dbReference type="CDD" id="cd00082">
    <property type="entry name" value="HisKA"/>
    <property type="match status" value="1"/>
</dbReference>
<dbReference type="AlphaFoldDB" id="A0A0G4HDW4"/>
<feature type="compositionally biased region" description="Basic and acidic residues" evidence="7">
    <location>
        <begin position="268"/>
        <end position="278"/>
    </location>
</feature>
<evidence type="ECO:0000256" key="3">
    <source>
        <dbReference type="ARBA" id="ARBA00022553"/>
    </source>
</evidence>
<feature type="region of interest" description="Disordered" evidence="7">
    <location>
        <begin position="263"/>
        <end position="342"/>
    </location>
</feature>
<keyword evidence="3 6" id="KW-0597">Phosphoprotein</keyword>
<evidence type="ECO:0000259" key="10">
    <source>
        <dbReference type="PROSITE" id="PS50110"/>
    </source>
</evidence>
<keyword evidence="8" id="KW-0472">Membrane</keyword>
<feature type="region of interest" description="Disordered" evidence="7">
    <location>
        <begin position="762"/>
        <end position="782"/>
    </location>
</feature>
<proteinExistence type="predicted"/>
<accession>A0A0G4HDW4</accession>
<feature type="compositionally biased region" description="Gly residues" evidence="7">
    <location>
        <begin position="331"/>
        <end position="340"/>
    </location>
</feature>
<evidence type="ECO:0000256" key="5">
    <source>
        <dbReference type="ARBA" id="ARBA00022777"/>
    </source>
</evidence>
<dbReference type="InterPro" id="IPR003594">
    <property type="entry name" value="HATPase_dom"/>
</dbReference>
<feature type="compositionally biased region" description="Polar residues" evidence="7">
    <location>
        <begin position="762"/>
        <end position="776"/>
    </location>
</feature>
<dbReference type="EC" id="2.7.13.3" evidence="2"/>
<reference evidence="11" key="1">
    <citation type="submission" date="2014-11" db="EMBL/GenBank/DDBJ databases">
        <authorList>
            <person name="Otto D Thomas"/>
            <person name="Naeem Raeece"/>
        </authorList>
    </citation>
    <scope>NUCLEOTIDE SEQUENCE</scope>
</reference>
<feature type="transmembrane region" description="Helical" evidence="8">
    <location>
        <begin position="92"/>
        <end position="109"/>
    </location>
</feature>
<evidence type="ECO:0000256" key="8">
    <source>
        <dbReference type="SAM" id="Phobius"/>
    </source>
</evidence>
<feature type="transmembrane region" description="Helical" evidence="8">
    <location>
        <begin position="115"/>
        <end position="135"/>
    </location>
</feature>
<evidence type="ECO:0000256" key="4">
    <source>
        <dbReference type="ARBA" id="ARBA00022679"/>
    </source>
</evidence>
<dbReference type="Gene3D" id="3.30.565.10">
    <property type="entry name" value="Histidine kinase-like ATPase, C-terminal domain"/>
    <property type="match status" value="1"/>
</dbReference>
<dbReference type="PhylomeDB" id="A0A0G4HDW4"/>
<evidence type="ECO:0000256" key="2">
    <source>
        <dbReference type="ARBA" id="ARBA00012438"/>
    </source>
</evidence>
<dbReference type="GO" id="GO:0005886">
    <property type="term" value="C:plasma membrane"/>
    <property type="evidence" value="ECO:0007669"/>
    <property type="project" value="TreeGrafter"/>
</dbReference>
<dbReference type="Pfam" id="PF02518">
    <property type="entry name" value="HATPase_c"/>
    <property type="match status" value="1"/>
</dbReference>
<dbReference type="SUPFAM" id="SSF55874">
    <property type="entry name" value="ATPase domain of HSP90 chaperone/DNA topoisomerase II/histidine kinase"/>
    <property type="match status" value="1"/>
</dbReference>
<dbReference type="PRINTS" id="PR00344">
    <property type="entry name" value="BCTRLSENSOR"/>
</dbReference>
<dbReference type="InterPro" id="IPR004358">
    <property type="entry name" value="Sig_transdc_His_kin-like_C"/>
</dbReference>